<reference evidence="1 2" key="1">
    <citation type="submission" date="2017-06" db="EMBL/GenBank/DDBJ databases">
        <title>Streptomyces albireticuli Genome sequencing and assembly.</title>
        <authorList>
            <person name="Wang Y."/>
            <person name="Du B."/>
            <person name="Ding Y."/>
            <person name="Liu H."/>
            <person name="Hou Q."/>
            <person name="Liu K."/>
            <person name="Yao L."/>
            <person name="Wang C."/>
        </authorList>
    </citation>
    <scope>NUCLEOTIDE SEQUENCE [LARGE SCALE GENOMIC DNA]</scope>
    <source>
        <strain evidence="1 2">MDJK11</strain>
    </source>
</reference>
<dbReference type="KEGG" id="salj:SMD11_1259"/>
<evidence type="ECO:0000313" key="1">
    <source>
        <dbReference type="EMBL" id="ARZ66920.1"/>
    </source>
</evidence>
<dbReference type="EMBL" id="CP021744">
    <property type="protein sequence ID" value="ARZ66920.1"/>
    <property type="molecule type" value="Genomic_DNA"/>
</dbReference>
<name>A0A1Z2KY17_9ACTN</name>
<accession>A0A1Z2KY17</accession>
<gene>
    <name evidence="1" type="ORF">SMD11_1259</name>
</gene>
<dbReference type="AlphaFoldDB" id="A0A1Z2KY17"/>
<dbReference type="Proteomes" id="UP000195755">
    <property type="component" value="Chromosome"/>
</dbReference>
<proteinExistence type="predicted"/>
<protein>
    <submittedName>
        <fullName evidence="1">Uncharacterized protein</fullName>
    </submittedName>
</protein>
<organism evidence="1 2">
    <name type="scientific">Streptomyces albireticuli</name>
    <dbReference type="NCBI Taxonomy" id="1940"/>
    <lineage>
        <taxon>Bacteria</taxon>
        <taxon>Bacillati</taxon>
        <taxon>Actinomycetota</taxon>
        <taxon>Actinomycetes</taxon>
        <taxon>Kitasatosporales</taxon>
        <taxon>Streptomycetaceae</taxon>
        <taxon>Streptomyces</taxon>
    </lineage>
</organism>
<sequence length="268" mass="28227">MMVWDGSRWVEGRTKTWTGSAWVERASVRYFDGEVWQAKPPAPVPFPQYAASTTSLSGKADYVGGPLPAVRVGDLVVSVCASTAMPQLASPPARISQTHQLSSGHWVAVAVWPYDGRGGDVVWQAQGSTGATTMTLVYRGGDISATTVTPVKEIKQYDSVNRVPLNAPAGYTSLFVVLAESADLTGYTWPDGVLPRTAQLGRFGDLDISLLAADTPGTGASTGQLILDTTAVSAACITIQIPGADDDRPTWILGDERASVLGTTTVLG</sequence>
<evidence type="ECO:0000313" key="2">
    <source>
        <dbReference type="Proteomes" id="UP000195755"/>
    </source>
</evidence>